<protein>
    <submittedName>
        <fullName evidence="1">Uncharacterized protein</fullName>
    </submittedName>
</protein>
<organism evidence="1 2">
    <name type="scientific">Catharanthus roseus</name>
    <name type="common">Madagascar periwinkle</name>
    <name type="synonym">Vinca rosea</name>
    <dbReference type="NCBI Taxonomy" id="4058"/>
    <lineage>
        <taxon>Eukaryota</taxon>
        <taxon>Viridiplantae</taxon>
        <taxon>Streptophyta</taxon>
        <taxon>Embryophyta</taxon>
        <taxon>Tracheophyta</taxon>
        <taxon>Spermatophyta</taxon>
        <taxon>Magnoliopsida</taxon>
        <taxon>eudicotyledons</taxon>
        <taxon>Gunneridae</taxon>
        <taxon>Pentapetalae</taxon>
        <taxon>asterids</taxon>
        <taxon>lamiids</taxon>
        <taxon>Gentianales</taxon>
        <taxon>Apocynaceae</taxon>
        <taxon>Rauvolfioideae</taxon>
        <taxon>Vinceae</taxon>
        <taxon>Catharanthinae</taxon>
        <taxon>Catharanthus</taxon>
    </lineage>
</organism>
<reference evidence="2" key="1">
    <citation type="journal article" date="2023" name="Nat. Plants">
        <title>Single-cell RNA sequencing provides a high-resolution roadmap for understanding the multicellular compartmentation of specialized metabolism.</title>
        <authorList>
            <person name="Sun S."/>
            <person name="Shen X."/>
            <person name="Li Y."/>
            <person name="Li Y."/>
            <person name="Wang S."/>
            <person name="Li R."/>
            <person name="Zhang H."/>
            <person name="Shen G."/>
            <person name="Guo B."/>
            <person name="Wei J."/>
            <person name="Xu J."/>
            <person name="St-Pierre B."/>
            <person name="Chen S."/>
            <person name="Sun C."/>
        </authorList>
    </citation>
    <scope>NUCLEOTIDE SEQUENCE [LARGE SCALE GENOMIC DNA]</scope>
</reference>
<evidence type="ECO:0000313" key="2">
    <source>
        <dbReference type="Proteomes" id="UP001060085"/>
    </source>
</evidence>
<gene>
    <name evidence="1" type="ORF">M9H77_16351</name>
</gene>
<proteinExistence type="predicted"/>
<dbReference type="Proteomes" id="UP001060085">
    <property type="component" value="Linkage Group LG04"/>
</dbReference>
<sequence length="104" mass="11842">MTEMVYHSGIGRSNFGRVTHTQKDLNSHFRFSPYHANQAHSQPKTISGDMQTREVTKNKQQQEEAAEKKKEREKRGCSKIRAASVRKRLFIAGLPSHLGQDCST</sequence>
<dbReference type="EMBL" id="CM044704">
    <property type="protein sequence ID" value="KAI5666498.1"/>
    <property type="molecule type" value="Genomic_DNA"/>
</dbReference>
<keyword evidence="2" id="KW-1185">Reference proteome</keyword>
<evidence type="ECO:0000313" key="1">
    <source>
        <dbReference type="EMBL" id="KAI5666498.1"/>
    </source>
</evidence>
<accession>A0ACC0B1J0</accession>
<name>A0ACC0B1J0_CATRO</name>
<comment type="caution">
    <text evidence="1">The sequence shown here is derived from an EMBL/GenBank/DDBJ whole genome shotgun (WGS) entry which is preliminary data.</text>
</comment>